<gene>
    <name evidence="1" type="ORF">IW16_18615</name>
    <name evidence="2" type="ORF">SAMN02787073_3288</name>
</gene>
<keyword evidence="3" id="KW-1185">Reference proteome</keyword>
<reference evidence="1 3" key="1">
    <citation type="submission" date="2014-07" db="EMBL/GenBank/DDBJ databases">
        <title>Genome of Chryseobacterium vrystaatense LMG 22846.</title>
        <authorList>
            <person name="Pipes S.E."/>
            <person name="Stropko S.J."/>
            <person name="Newman J.D."/>
        </authorList>
    </citation>
    <scope>NUCLEOTIDE SEQUENCE [LARGE SCALE GENOMIC DNA]</scope>
    <source>
        <strain evidence="1 3">LMG 22846</strain>
    </source>
</reference>
<dbReference type="EMBL" id="JPRI01000007">
    <property type="protein sequence ID" value="KFF24930.1"/>
    <property type="molecule type" value="Genomic_DNA"/>
</dbReference>
<dbReference type="AlphaFoldDB" id="A0A1M5GA87"/>
<dbReference type="OrthoDB" id="1264690at2"/>
<organism evidence="2 4">
    <name type="scientific">Chryseobacterium vrystaatense</name>
    <dbReference type="NCBI Taxonomy" id="307480"/>
    <lineage>
        <taxon>Bacteria</taxon>
        <taxon>Pseudomonadati</taxon>
        <taxon>Bacteroidota</taxon>
        <taxon>Flavobacteriia</taxon>
        <taxon>Flavobacteriales</taxon>
        <taxon>Weeksellaceae</taxon>
        <taxon>Chryseobacterium group</taxon>
        <taxon>Chryseobacterium</taxon>
    </lineage>
</organism>
<evidence type="ECO:0008006" key="5">
    <source>
        <dbReference type="Google" id="ProtNLM"/>
    </source>
</evidence>
<evidence type="ECO:0000313" key="4">
    <source>
        <dbReference type="Proteomes" id="UP000184108"/>
    </source>
</evidence>
<sequence length="62" mass="6649">MKSKIQMKGLQFNKEAVTKLNDDQISQLKGGIIGASSRGDNCSCCHDSCNPKTTTTTTLQAT</sequence>
<protein>
    <recommendedName>
        <fullName evidence="5">Natural product</fullName>
    </recommendedName>
</protein>
<accession>A0A1M5GA87</accession>
<dbReference type="EMBL" id="FQVE01000004">
    <property type="protein sequence ID" value="SHG00629.1"/>
    <property type="molecule type" value="Genomic_DNA"/>
</dbReference>
<dbReference type="Proteomes" id="UP000184108">
    <property type="component" value="Unassembled WGS sequence"/>
</dbReference>
<evidence type="ECO:0000313" key="3">
    <source>
        <dbReference type="Proteomes" id="UP000028719"/>
    </source>
</evidence>
<proteinExistence type="predicted"/>
<dbReference type="NCBIfam" id="NF038153">
    <property type="entry name" value="lant_leader_L1a"/>
    <property type="match status" value="1"/>
</dbReference>
<name>A0A1M5GA87_9FLAO</name>
<dbReference type="RefSeq" id="WP_034747482.1">
    <property type="nucleotide sequence ID" value="NZ_FQVE01000004.1"/>
</dbReference>
<evidence type="ECO:0000313" key="1">
    <source>
        <dbReference type="EMBL" id="KFF24930.1"/>
    </source>
</evidence>
<dbReference type="InterPro" id="IPR058238">
    <property type="entry name" value="Lant_leader_dom"/>
</dbReference>
<reference evidence="2" key="2">
    <citation type="submission" date="2016-11" db="EMBL/GenBank/DDBJ databases">
        <authorList>
            <person name="Jaros S."/>
            <person name="Januszkiewicz K."/>
            <person name="Wedrychowicz H."/>
        </authorList>
    </citation>
    <scope>NUCLEOTIDE SEQUENCE [LARGE SCALE GENOMIC DNA]</scope>
    <source>
        <strain evidence="2">YR203</strain>
    </source>
</reference>
<dbReference type="Proteomes" id="UP000028719">
    <property type="component" value="Unassembled WGS sequence"/>
</dbReference>
<reference evidence="4" key="3">
    <citation type="submission" date="2016-11" db="EMBL/GenBank/DDBJ databases">
        <authorList>
            <person name="Varghese N."/>
            <person name="Submissions S."/>
        </authorList>
    </citation>
    <scope>NUCLEOTIDE SEQUENCE [LARGE SCALE GENOMIC DNA]</scope>
    <source>
        <strain evidence="4">YR203</strain>
    </source>
</reference>
<evidence type="ECO:0000313" key="2">
    <source>
        <dbReference type="EMBL" id="SHG00629.1"/>
    </source>
</evidence>